<accession>A0A399EF20</accession>
<dbReference type="Proteomes" id="UP000265715">
    <property type="component" value="Unassembled WGS sequence"/>
</dbReference>
<dbReference type="Pfam" id="PF02463">
    <property type="entry name" value="SMC_N"/>
    <property type="match status" value="1"/>
</dbReference>
<dbReference type="GO" id="GO:0006302">
    <property type="term" value="P:double-strand break repair"/>
    <property type="evidence" value="ECO:0007669"/>
    <property type="project" value="InterPro"/>
</dbReference>
<dbReference type="EMBL" id="QXDL01000161">
    <property type="protein sequence ID" value="RIH81610.1"/>
    <property type="molecule type" value="Genomic_DNA"/>
</dbReference>
<evidence type="ECO:0000259" key="2">
    <source>
        <dbReference type="Pfam" id="PF02463"/>
    </source>
</evidence>
<dbReference type="PANTHER" id="PTHR32114">
    <property type="entry name" value="ABC TRANSPORTER ABCH.3"/>
    <property type="match status" value="1"/>
</dbReference>
<dbReference type="OrthoDB" id="9795626at2"/>
<protein>
    <submittedName>
        <fullName evidence="3">Nuclease SbcCD subunit C</fullName>
    </submittedName>
</protein>
<reference evidence="3 4" key="1">
    <citation type="submission" date="2018-08" db="EMBL/GenBank/DDBJ databases">
        <title>Meiothermus terrae DSM 26712 genome sequencing project.</title>
        <authorList>
            <person name="Da Costa M.S."/>
            <person name="Albuquerque L."/>
            <person name="Raposo P."/>
            <person name="Froufe H.J.C."/>
            <person name="Barroso C.S."/>
            <person name="Egas C."/>
        </authorList>
    </citation>
    <scope>NUCLEOTIDE SEQUENCE [LARGE SCALE GENOMIC DNA]</scope>
    <source>
        <strain evidence="3 4">DSM 26712</strain>
    </source>
</reference>
<gene>
    <name evidence="3" type="primary">sbcC</name>
    <name evidence="3" type="ORF">Mterra_03061</name>
</gene>
<feature type="coiled-coil region" evidence="1">
    <location>
        <begin position="172"/>
        <end position="333"/>
    </location>
</feature>
<feature type="domain" description="RecF/RecN/SMC N-terminal" evidence="2">
    <location>
        <begin position="5"/>
        <end position="892"/>
    </location>
</feature>
<proteinExistence type="predicted"/>
<dbReference type="GO" id="GO:0016887">
    <property type="term" value="F:ATP hydrolysis activity"/>
    <property type="evidence" value="ECO:0007669"/>
    <property type="project" value="InterPro"/>
</dbReference>
<dbReference type="AlphaFoldDB" id="A0A399EF20"/>
<evidence type="ECO:0000256" key="1">
    <source>
        <dbReference type="SAM" id="Coils"/>
    </source>
</evidence>
<dbReference type="InterPro" id="IPR027417">
    <property type="entry name" value="P-loop_NTPase"/>
</dbReference>
<evidence type="ECO:0000313" key="3">
    <source>
        <dbReference type="EMBL" id="RIH81610.1"/>
    </source>
</evidence>
<dbReference type="SUPFAM" id="SSF52540">
    <property type="entry name" value="P-loop containing nucleoside triphosphate hydrolases"/>
    <property type="match status" value="1"/>
</dbReference>
<feature type="coiled-coil region" evidence="1">
    <location>
        <begin position="712"/>
        <end position="739"/>
    </location>
</feature>
<name>A0A399EF20_9DEIN</name>
<feature type="coiled-coil region" evidence="1">
    <location>
        <begin position="578"/>
        <end position="619"/>
    </location>
</feature>
<evidence type="ECO:0000313" key="4">
    <source>
        <dbReference type="Proteomes" id="UP000265715"/>
    </source>
</evidence>
<dbReference type="RefSeq" id="WP_119316019.1">
    <property type="nucleotide sequence ID" value="NZ_QXDL01000161.1"/>
</dbReference>
<keyword evidence="4" id="KW-1185">Reference proteome</keyword>
<comment type="caution">
    <text evidence="3">The sequence shown here is derived from an EMBL/GenBank/DDBJ whole genome shotgun (WGS) entry which is preliminary data.</text>
</comment>
<feature type="coiled-coil region" evidence="1">
    <location>
        <begin position="387"/>
        <end position="449"/>
    </location>
</feature>
<keyword evidence="1" id="KW-0175">Coiled coil</keyword>
<dbReference type="Gene3D" id="3.40.50.300">
    <property type="entry name" value="P-loop containing nucleotide triphosphate hydrolases"/>
    <property type="match status" value="2"/>
</dbReference>
<organism evidence="3 4">
    <name type="scientific">Calidithermus terrae</name>
    <dbReference type="NCBI Taxonomy" id="1408545"/>
    <lineage>
        <taxon>Bacteria</taxon>
        <taxon>Thermotogati</taxon>
        <taxon>Deinococcota</taxon>
        <taxon>Deinococci</taxon>
        <taxon>Thermales</taxon>
        <taxon>Thermaceae</taxon>
        <taxon>Calidithermus</taxon>
    </lineage>
</organism>
<sequence>MRPLKLRLQGFGPYLEPQEIHFDDVELFAITGPTGAGKSTLLDAITFALYRETPRAGAKGHDTLRHPAAEQAKIELEFTAPDASSQIQTWRVVRVIGKENQSRLEYLERGDWRMHAASEKVAALNAQVTSLLGGMDFTTFTRAILLPQGQFDLFLRGVPKERRELLMKLYGLERLRDMRERVGEHLKEAREKLSLIEGELRGLAEAEEGRLEAMRDEIGWLEAEEARLSREAEQAQRALAEAHKRHEQFSELEGLRRRQRNWEGQQAEMARLRERLERADQAERVWPQVESVEAARREAEAAQGALLRLQQGLERSRAEVERLRAQYDSDALEQVKLELAGLPLLKDQSERLRRYGGDLRLSHPDPLDFDEARLDALREGERSLSERARLQRLLEQAQSRFLQARSALEAQTKQVQDLTLELDSLKTLGQDARELYEQARRRREDAERAAGIQAHRHLLAVGEPCPLCAQVVAQLPPEVELNLQGLQQAEREAEENLRRLREDFQGKQGQLKTLREQLPLSQQALAQQEQDLKDLQRQLEALAQATGGLEAAGIQQERQRRLAGLAAAIRAATGGLEVTAYAARLQERQRQLEALAAELQQRERECSDAERQLTAQTQVAQERHRALERLEASLLSLLAEAAFADHQAVKAARMSPAERHALQQRHQEHQREGIAIAEGLKRLEQELAGLEPVDEAALRLQREALETLRQSARAAHGKAEGLKADLKRAETQLQRRRELEGQQAKLVREVDVWERLERDLRGDRFQDFLLERYQSGLLQRASELMNELSQGRYAFRLEDSEYAVEDRWTESVRTVRTLSGGESFLASLSLALSLSEHLSKGRMGALFLDEGFGTLDVETLEQVAGVLEALPTQGRLVGVVTHVEALAERLPARLRVEKSPAGSKIRWSDN</sequence>
<feature type="coiled-coil region" evidence="1">
    <location>
        <begin position="483"/>
        <end position="552"/>
    </location>
</feature>
<dbReference type="PANTHER" id="PTHR32114:SF2">
    <property type="entry name" value="ABC TRANSPORTER ABCH.3"/>
    <property type="match status" value="1"/>
</dbReference>
<dbReference type="InterPro" id="IPR003395">
    <property type="entry name" value="RecF/RecN/SMC_N"/>
</dbReference>